<evidence type="ECO:0000256" key="1">
    <source>
        <dbReference type="ARBA" id="ARBA00008428"/>
    </source>
</evidence>
<dbReference type="GO" id="GO:0005524">
    <property type="term" value="F:ATP binding"/>
    <property type="evidence" value="ECO:0007669"/>
    <property type="project" value="UniProtKB-UniRule"/>
</dbReference>
<dbReference type="SUPFAM" id="SSF48024">
    <property type="entry name" value="N-terminal domain of DnaB helicase"/>
    <property type="match status" value="1"/>
</dbReference>
<dbReference type="Gene3D" id="3.40.50.300">
    <property type="entry name" value="P-loop containing nucleotide triphosphate hydrolases"/>
    <property type="match status" value="1"/>
</dbReference>
<evidence type="ECO:0000256" key="5">
    <source>
        <dbReference type="ARBA" id="ARBA00022801"/>
    </source>
</evidence>
<evidence type="ECO:0000259" key="14">
    <source>
        <dbReference type="PROSITE" id="PS51199"/>
    </source>
</evidence>
<comment type="catalytic activity">
    <reaction evidence="10 12">
        <text>ATP + H2O = ADP + phosphate + H(+)</text>
        <dbReference type="Rhea" id="RHEA:13065"/>
        <dbReference type="ChEBI" id="CHEBI:15377"/>
        <dbReference type="ChEBI" id="CHEBI:15378"/>
        <dbReference type="ChEBI" id="CHEBI:30616"/>
        <dbReference type="ChEBI" id="CHEBI:43474"/>
        <dbReference type="ChEBI" id="CHEBI:456216"/>
        <dbReference type="EC" id="5.6.2.3"/>
    </reaction>
</comment>
<evidence type="ECO:0000313" key="16">
    <source>
        <dbReference type="Proteomes" id="UP000326678"/>
    </source>
</evidence>
<feature type="domain" description="SF4 helicase" evidence="14">
    <location>
        <begin position="184"/>
        <end position="448"/>
    </location>
</feature>
<dbReference type="GO" id="GO:0016887">
    <property type="term" value="F:ATP hydrolysis activity"/>
    <property type="evidence" value="ECO:0007669"/>
    <property type="project" value="RHEA"/>
</dbReference>
<gene>
    <name evidence="15" type="ORF">GXM_10143</name>
</gene>
<keyword evidence="4 12" id="KW-0547">Nucleotide-binding</keyword>
<dbReference type="KEGG" id="nsh:GXM_10143"/>
<dbReference type="InterPro" id="IPR020588">
    <property type="entry name" value="RecA_ATP-bd"/>
</dbReference>
<evidence type="ECO:0000256" key="9">
    <source>
        <dbReference type="ARBA" id="ARBA00023235"/>
    </source>
</evidence>
<evidence type="ECO:0000256" key="4">
    <source>
        <dbReference type="ARBA" id="ARBA00022741"/>
    </source>
</evidence>
<dbReference type="NCBIfam" id="TIGR00665">
    <property type="entry name" value="DnaB"/>
    <property type="match status" value="1"/>
</dbReference>
<keyword evidence="7 12" id="KW-0067">ATP-binding</keyword>
<dbReference type="PANTHER" id="PTHR30153">
    <property type="entry name" value="REPLICATIVE DNA HELICASE DNAB"/>
    <property type="match status" value="1"/>
</dbReference>
<dbReference type="SMART" id="SM00382">
    <property type="entry name" value="AAA"/>
    <property type="match status" value="1"/>
</dbReference>
<accession>A0A5P8WLU8</accession>
<dbReference type="Pfam" id="PF03796">
    <property type="entry name" value="DnaB_C"/>
    <property type="match status" value="1"/>
</dbReference>
<dbReference type="Proteomes" id="UP000326678">
    <property type="component" value="Chromosome pGXM05"/>
</dbReference>
<evidence type="ECO:0000256" key="6">
    <source>
        <dbReference type="ARBA" id="ARBA00022806"/>
    </source>
</evidence>
<keyword evidence="8 12" id="KW-0238">DNA-binding</keyword>
<evidence type="ECO:0000256" key="3">
    <source>
        <dbReference type="ARBA" id="ARBA00022705"/>
    </source>
</evidence>
<keyword evidence="3 12" id="KW-0235">DNA replication</keyword>
<evidence type="ECO:0000313" key="15">
    <source>
        <dbReference type="EMBL" id="QFS52879.1"/>
    </source>
</evidence>
<organism evidence="15 16">
    <name type="scientific">Nostoc sphaeroides CCNUC1</name>
    <dbReference type="NCBI Taxonomy" id="2653204"/>
    <lineage>
        <taxon>Bacteria</taxon>
        <taxon>Bacillati</taxon>
        <taxon>Cyanobacteriota</taxon>
        <taxon>Cyanophyceae</taxon>
        <taxon>Nostocales</taxon>
        <taxon>Nostocaceae</taxon>
        <taxon>Nostoc</taxon>
    </lineage>
</organism>
<dbReference type="InterPro" id="IPR003593">
    <property type="entry name" value="AAA+_ATPase"/>
</dbReference>
<dbReference type="InterPro" id="IPR036185">
    <property type="entry name" value="DNA_heli_DnaB-like_N_sf"/>
</dbReference>
<dbReference type="RefSeq" id="WP_152592965.1">
    <property type="nucleotide sequence ID" value="NZ_CP045232.1"/>
</dbReference>
<dbReference type="InterPro" id="IPR007692">
    <property type="entry name" value="DNA_helicase_DnaB"/>
</dbReference>
<dbReference type="EC" id="5.6.2.3" evidence="11 12"/>
<name>A0A5P8WLU8_9NOSO</name>
<keyword evidence="5 12" id="KW-0378">Hydrolase</keyword>
<comment type="function">
    <text evidence="12">The main replicative DNA helicase, it participates in initiation and elongation during chromosome replication. Travels ahead of the DNA replisome, separating dsDNA into templates for DNA synthesis. A processive ATP-dependent 5'-3' DNA helicase it has DNA-dependent ATPase activity.</text>
</comment>
<evidence type="ECO:0000256" key="10">
    <source>
        <dbReference type="ARBA" id="ARBA00048954"/>
    </source>
</evidence>
<sequence>MTQQLDFADVNDQLPPQNIEAEEAILGGIMLDPDATQMLADTLVAEAFYIQAHRDIYQAALQLSLQHKHIDLLTVTSWLSDNDLLVRVGGRNKLANLVDRTVSAVNIDGLAEMVMDKYHARKLISAANQILKLAYDESVPLAERLDAAQEKIFSIRHETQTDKSVRMNRDISVINFAEIERISQGEQEPGISSGFYDLDTLTAGGFHPGELIIVGGRPSMGKSSFAHQLAFSIAKEYSAPTMIFSLEMSGEEINKRFLSSESGIEMSFLKSGKLSNNQWESLAQAVGDMDKVPLIIDDSTGSTPLQIRSKLRKAIAQHGQVKLVVIDYLQLMVDSSSNRLTQMIGHVTRELKLLARECNVPIMLLSQLNRGVEDRNDKRPMLSDLRDSGRIEEDADIVLAVYRDEYYNSESPDRGIAEVSILKNRQGATGTIKLLFEPHFTRFKNLKR</sequence>
<dbReference type="AlphaFoldDB" id="A0A5P8WLU8"/>
<dbReference type="InterPro" id="IPR027417">
    <property type="entry name" value="P-loop_NTPase"/>
</dbReference>
<evidence type="ECO:0000256" key="11">
    <source>
        <dbReference type="NCBIfam" id="TIGR00665"/>
    </source>
</evidence>
<dbReference type="PROSITE" id="PS51199">
    <property type="entry name" value="SF4_HELICASE"/>
    <property type="match status" value="1"/>
</dbReference>
<dbReference type="GO" id="GO:0043139">
    <property type="term" value="F:5'-3' DNA helicase activity"/>
    <property type="evidence" value="ECO:0007669"/>
    <property type="project" value="UniProtKB-EC"/>
</dbReference>
<keyword evidence="6 12" id="KW-0347">Helicase</keyword>
<evidence type="ECO:0000256" key="2">
    <source>
        <dbReference type="ARBA" id="ARBA00022515"/>
    </source>
</evidence>
<dbReference type="GO" id="GO:0005829">
    <property type="term" value="C:cytosol"/>
    <property type="evidence" value="ECO:0007669"/>
    <property type="project" value="TreeGrafter"/>
</dbReference>
<dbReference type="GO" id="GO:0140664">
    <property type="term" value="F:ATP-dependent DNA damage sensor activity"/>
    <property type="evidence" value="ECO:0007669"/>
    <property type="project" value="InterPro"/>
</dbReference>
<dbReference type="CDD" id="cd00984">
    <property type="entry name" value="DnaB_C"/>
    <property type="match status" value="1"/>
</dbReference>
<keyword evidence="16" id="KW-1185">Reference proteome</keyword>
<dbReference type="PROSITE" id="PS50162">
    <property type="entry name" value="RECA_2"/>
    <property type="match status" value="1"/>
</dbReference>
<dbReference type="GO" id="GO:0006281">
    <property type="term" value="P:DNA repair"/>
    <property type="evidence" value="ECO:0007669"/>
    <property type="project" value="InterPro"/>
</dbReference>
<feature type="domain" description="RecA family profile 1" evidence="13">
    <location>
        <begin position="187"/>
        <end position="368"/>
    </location>
</feature>
<dbReference type="InterPro" id="IPR007693">
    <property type="entry name" value="DNA_helicase_DnaB-like_N"/>
</dbReference>
<dbReference type="Gene3D" id="1.10.860.10">
    <property type="entry name" value="DNAb Helicase, Chain A"/>
    <property type="match status" value="1"/>
</dbReference>
<dbReference type="Pfam" id="PF00772">
    <property type="entry name" value="DnaB"/>
    <property type="match status" value="1"/>
</dbReference>
<proteinExistence type="inferred from homology"/>
<evidence type="ECO:0000256" key="12">
    <source>
        <dbReference type="RuleBase" id="RU362085"/>
    </source>
</evidence>
<dbReference type="PANTHER" id="PTHR30153:SF2">
    <property type="entry name" value="REPLICATIVE DNA HELICASE"/>
    <property type="match status" value="1"/>
</dbReference>
<dbReference type="InterPro" id="IPR016136">
    <property type="entry name" value="DNA_helicase_N/primase_C"/>
</dbReference>
<dbReference type="InterPro" id="IPR007694">
    <property type="entry name" value="DNA_helicase_DnaB-like_C"/>
</dbReference>
<keyword evidence="9" id="KW-0413">Isomerase</keyword>
<evidence type="ECO:0000259" key="13">
    <source>
        <dbReference type="PROSITE" id="PS50162"/>
    </source>
</evidence>
<keyword evidence="2 12" id="KW-0639">Primosome</keyword>
<dbReference type="EMBL" id="CP045232">
    <property type="protein sequence ID" value="QFS52879.1"/>
    <property type="molecule type" value="Genomic_DNA"/>
</dbReference>
<dbReference type="GO" id="GO:1990077">
    <property type="term" value="C:primosome complex"/>
    <property type="evidence" value="ECO:0007669"/>
    <property type="project" value="UniProtKB-UniRule"/>
</dbReference>
<protein>
    <recommendedName>
        <fullName evidence="11 12">Replicative DNA helicase</fullName>
        <ecNumber evidence="11 12">5.6.2.3</ecNumber>
    </recommendedName>
</protein>
<dbReference type="GO" id="GO:0003677">
    <property type="term" value="F:DNA binding"/>
    <property type="evidence" value="ECO:0007669"/>
    <property type="project" value="UniProtKB-UniRule"/>
</dbReference>
<comment type="similarity">
    <text evidence="1 12">Belongs to the helicase family. DnaB subfamily.</text>
</comment>
<dbReference type="GO" id="GO:0006269">
    <property type="term" value="P:DNA replication, synthesis of primer"/>
    <property type="evidence" value="ECO:0007669"/>
    <property type="project" value="UniProtKB-UniRule"/>
</dbReference>
<evidence type="ECO:0000256" key="7">
    <source>
        <dbReference type="ARBA" id="ARBA00022840"/>
    </source>
</evidence>
<reference evidence="15 16" key="1">
    <citation type="submission" date="2019-10" db="EMBL/GenBank/DDBJ databases">
        <title>Genomic and transcriptomic insights into the perfect genentic adaptation of a filamentous nitrogen-fixing cyanobacterium to rice fields.</title>
        <authorList>
            <person name="Chen Z."/>
        </authorList>
    </citation>
    <scope>NUCLEOTIDE SEQUENCE [LARGE SCALE GENOMIC DNA]</scope>
    <source>
        <strain evidence="15">CCNUC1</strain>
    </source>
</reference>
<evidence type="ECO:0000256" key="8">
    <source>
        <dbReference type="ARBA" id="ARBA00023125"/>
    </source>
</evidence>
<dbReference type="SUPFAM" id="SSF52540">
    <property type="entry name" value="P-loop containing nucleoside triphosphate hydrolases"/>
    <property type="match status" value="1"/>
</dbReference>